<name>A0ABX2CWC2_9CYAN</name>
<proteinExistence type="predicted"/>
<keyword evidence="2" id="KW-1185">Reference proteome</keyword>
<organism evidence="1 2">
    <name type="scientific">Microcoleus asticus IPMA8</name>
    <dbReference type="NCBI Taxonomy" id="2563858"/>
    <lineage>
        <taxon>Bacteria</taxon>
        <taxon>Bacillati</taxon>
        <taxon>Cyanobacteriota</taxon>
        <taxon>Cyanophyceae</taxon>
        <taxon>Oscillatoriophycideae</taxon>
        <taxon>Oscillatoriales</taxon>
        <taxon>Microcoleaceae</taxon>
        <taxon>Microcoleus</taxon>
        <taxon>Microcoleus asticus</taxon>
    </lineage>
</organism>
<sequence>MNVDISCSIPDARYVEYLISSLILQGKDLIGLSGGLIFGQLEVTQNTQGTLIKNLSTGEELGVMIGVSANAITSANFRLI</sequence>
<dbReference type="Proteomes" id="UP000702425">
    <property type="component" value="Unassembled WGS sequence"/>
</dbReference>
<protein>
    <submittedName>
        <fullName evidence="1">Uncharacterized protein</fullName>
    </submittedName>
</protein>
<comment type="caution">
    <text evidence="1">The sequence shown here is derived from an EMBL/GenBank/DDBJ whole genome shotgun (WGS) entry which is preliminary data.</text>
</comment>
<gene>
    <name evidence="1" type="ORF">E5S67_01941</name>
</gene>
<evidence type="ECO:0000313" key="2">
    <source>
        <dbReference type="Proteomes" id="UP000702425"/>
    </source>
</evidence>
<dbReference type="EMBL" id="SRRZ01000027">
    <property type="protein sequence ID" value="NQE34218.1"/>
    <property type="molecule type" value="Genomic_DNA"/>
</dbReference>
<evidence type="ECO:0000313" key="1">
    <source>
        <dbReference type="EMBL" id="NQE34218.1"/>
    </source>
</evidence>
<dbReference type="RefSeq" id="WP_172186834.1">
    <property type="nucleotide sequence ID" value="NZ_CAWPPK010000190.1"/>
</dbReference>
<accession>A0ABX2CWC2</accession>
<reference evidence="1 2" key="1">
    <citation type="journal article" date="2020" name="Sci. Rep.">
        <title>A novel cyanobacterial geosmin producer, revising GeoA distribution and dispersion patterns in Bacteria.</title>
        <authorList>
            <person name="Churro C."/>
            <person name="Semedo-Aguiar A.P."/>
            <person name="Silva A.D."/>
            <person name="Pereira-Leal J.B."/>
            <person name="Leite R.B."/>
        </authorList>
    </citation>
    <scope>NUCLEOTIDE SEQUENCE [LARGE SCALE GENOMIC DNA]</scope>
    <source>
        <strain evidence="1 2">IPMA8</strain>
    </source>
</reference>